<dbReference type="Proteomes" id="UP000824120">
    <property type="component" value="Chromosome 5"/>
</dbReference>
<sequence length="67" mass="7483">MESLIGNIIIGIRMTGAAAGGPRRSLLPAMEAYWWSSPAAGSRRWPRLAARYSCCFLLRKTREDERG</sequence>
<organism evidence="1 2">
    <name type="scientific">Solanum commersonii</name>
    <name type="common">Commerson's wild potato</name>
    <name type="synonym">Commerson's nightshade</name>
    <dbReference type="NCBI Taxonomy" id="4109"/>
    <lineage>
        <taxon>Eukaryota</taxon>
        <taxon>Viridiplantae</taxon>
        <taxon>Streptophyta</taxon>
        <taxon>Embryophyta</taxon>
        <taxon>Tracheophyta</taxon>
        <taxon>Spermatophyta</taxon>
        <taxon>Magnoliopsida</taxon>
        <taxon>eudicotyledons</taxon>
        <taxon>Gunneridae</taxon>
        <taxon>Pentapetalae</taxon>
        <taxon>asterids</taxon>
        <taxon>lamiids</taxon>
        <taxon>Solanales</taxon>
        <taxon>Solanaceae</taxon>
        <taxon>Solanoideae</taxon>
        <taxon>Solaneae</taxon>
        <taxon>Solanum</taxon>
    </lineage>
</organism>
<reference evidence="1 2" key="1">
    <citation type="submission" date="2020-09" db="EMBL/GenBank/DDBJ databases">
        <title>De no assembly of potato wild relative species, Solanum commersonii.</title>
        <authorList>
            <person name="Cho K."/>
        </authorList>
    </citation>
    <scope>NUCLEOTIDE SEQUENCE [LARGE SCALE GENOMIC DNA]</scope>
    <source>
        <strain evidence="1">LZ3.2</strain>
        <tissue evidence="1">Leaf</tissue>
    </source>
</reference>
<gene>
    <name evidence="1" type="ORF">H5410_026391</name>
</gene>
<accession>A0A9J5YVZ5</accession>
<evidence type="ECO:0000313" key="1">
    <source>
        <dbReference type="EMBL" id="KAG5604899.1"/>
    </source>
</evidence>
<name>A0A9J5YVZ5_SOLCO</name>
<keyword evidence="2" id="KW-1185">Reference proteome</keyword>
<proteinExistence type="predicted"/>
<dbReference type="EMBL" id="JACXVP010000005">
    <property type="protein sequence ID" value="KAG5604899.1"/>
    <property type="molecule type" value="Genomic_DNA"/>
</dbReference>
<comment type="caution">
    <text evidence="1">The sequence shown here is derived from an EMBL/GenBank/DDBJ whole genome shotgun (WGS) entry which is preliminary data.</text>
</comment>
<evidence type="ECO:0000313" key="2">
    <source>
        <dbReference type="Proteomes" id="UP000824120"/>
    </source>
</evidence>
<dbReference type="AlphaFoldDB" id="A0A9J5YVZ5"/>
<protein>
    <submittedName>
        <fullName evidence="1">Uncharacterized protein</fullName>
    </submittedName>
</protein>